<protein>
    <submittedName>
        <fullName evidence="1">Uncharacterized protein</fullName>
    </submittedName>
</protein>
<comment type="caution">
    <text evidence="1">The sequence shown here is derived from an EMBL/GenBank/DDBJ whole genome shotgun (WGS) entry which is preliminary data.</text>
</comment>
<organism evidence="1 2">
    <name type="scientific">Populus alba x Populus x berolinensis</name>
    <dbReference type="NCBI Taxonomy" id="444605"/>
    <lineage>
        <taxon>Eukaryota</taxon>
        <taxon>Viridiplantae</taxon>
        <taxon>Streptophyta</taxon>
        <taxon>Embryophyta</taxon>
        <taxon>Tracheophyta</taxon>
        <taxon>Spermatophyta</taxon>
        <taxon>Magnoliopsida</taxon>
        <taxon>eudicotyledons</taxon>
        <taxon>Gunneridae</taxon>
        <taxon>Pentapetalae</taxon>
        <taxon>rosids</taxon>
        <taxon>fabids</taxon>
        <taxon>Malpighiales</taxon>
        <taxon>Salicaceae</taxon>
        <taxon>Saliceae</taxon>
        <taxon>Populus</taxon>
    </lineage>
</organism>
<dbReference type="EMBL" id="JAQIZT010000001">
    <property type="protein sequence ID" value="KAJ7011044.1"/>
    <property type="molecule type" value="Genomic_DNA"/>
</dbReference>
<sequence>MELECSVDKGDEVAGDIRVIPIIFIWHRWKKKKISESHRLCFSFSLWSGFLLT</sequence>
<gene>
    <name evidence="1" type="ORF">NC653_001468</name>
</gene>
<dbReference type="AlphaFoldDB" id="A0AAD6RLF3"/>
<reference evidence="1 2" key="1">
    <citation type="journal article" date="2023" name="Mol. Ecol. Resour.">
        <title>Chromosome-level genome assembly of a triploid poplar Populus alba 'Berolinensis'.</title>
        <authorList>
            <person name="Chen S."/>
            <person name="Yu Y."/>
            <person name="Wang X."/>
            <person name="Wang S."/>
            <person name="Zhang T."/>
            <person name="Zhou Y."/>
            <person name="He R."/>
            <person name="Meng N."/>
            <person name="Wang Y."/>
            <person name="Liu W."/>
            <person name="Liu Z."/>
            <person name="Liu J."/>
            <person name="Guo Q."/>
            <person name="Huang H."/>
            <person name="Sederoff R.R."/>
            <person name="Wang G."/>
            <person name="Qu G."/>
            <person name="Chen S."/>
        </authorList>
    </citation>
    <scope>NUCLEOTIDE SEQUENCE [LARGE SCALE GENOMIC DNA]</scope>
    <source>
        <strain evidence="1">SC-2020</strain>
    </source>
</reference>
<accession>A0AAD6RLF3</accession>
<keyword evidence="2" id="KW-1185">Reference proteome</keyword>
<name>A0AAD6RLF3_9ROSI</name>
<proteinExistence type="predicted"/>
<evidence type="ECO:0000313" key="2">
    <source>
        <dbReference type="Proteomes" id="UP001164929"/>
    </source>
</evidence>
<evidence type="ECO:0000313" key="1">
    <source>
        <dbReference type="EMBL" id="KAJ7011044.1"/>
    </source>
</evidence>
<dbReference type="Proteomes" id="UP001164929">
    <property type="component" value="Chromosome 1"/>
</dbReference>